<name>A0ABZ2M625_9BACT</name>
<evidence type="ECO:0000313" key="4">
    <source>
        <dbReference type="Proteomes" id="UP001370348"/>
    </source>
</evidence>
<sequence>MSEGIALEAAPRGVLLPEIERLARIEEAAPQILAAISGEDDPIVIQATLASLLWETLPQASWVGFYRRVAPQQLSVGPYQGAMGCLHIALDRGVCGACARTGEVQLVPDVRLFPGHIACDDSTLSELVLPIRDPSGTVQAVLDLDSHLLDAFSRTEATRLEHLLAAAFPSSVRWP</sequence>
<dbReference type="InterPro" id="IPR029016">
    <property type="entry name" value="GAF-like_dom_sf"/>
</dbReference>
<dbReference type="InterPro" id="IPR003018">
    <property type="entry name" value="GAF"/>
</dbReference>
<comment type="similarity">
    <text evidence="1">Belongs to the free Met sulfoxide reductase family.</text>
</comment>
<dbReference type="PANTHER" id="PTHR21021:SF15">
    <property type="entry name" value="FREE METHIONINE-R-SULFOXIDE REDUCTASE"/>
    <property type="match status" value="1"/>
</dbReference>
<protein>
    <submittedName>
        <fullName evidence="3">GAF domain-containing protein</fullName>
    </submittedName>
</protein>
<dbReference type="InterPro" id="IPR000614">
    <property type="entry name" value="FRMsr_CS"/>
</dbReference>
<proteinExistence type="inferred from homology"/>
<feature type="domain" description="GAF" evidence="2">
    <location>
        <begin position="59"/>
        <end position="163"/>
    </location>
</feature>
<dbReference type="RefSeq" id="WP_394827671.1">
    <property type="nucleotide sequence ID" value="NZ_CP089984.1"/>
</dbReference>
<dbReference type="PANTHER" id="PTHR21021">
    <property type="entry name" value="GAF/PUTATIVE CYTOSKELETAL PROTEIN"/>
    <property type="match status" value="1"/>
</dbReference>
<dbReference type="Gene3D" id="3.30.450.40">
    <property type="match status" value="1"/>
</dbReference>
<evidence type="ECO:0000313" key="3">
    <source>
        <dbReference type="EMBL" id="WXB18031.1"/>
    </source>
</evidence>
<gene>
    <name evidence="3" type="ORF">LZC94_12315</name>
</gene>
<dbReference type="Proteomes" id="UP001370348">
    <property type="component" value="Chromosome"/>
</dbReference>
<dbReference type="SUPFAM" id="SSF55781">
    <property type="entry name" value="GAF domain-like"/>
    <property type="match status" value="1"/>
</dbReference>
<reference evidence="3 4" key="1">
    <citation type="submission" date="2021-12" db="EMBL/GenBank/DDBJ databases">
        <title>Discovery of the Pendulisporaceae a myxobacterial family with distinct sporulation behavior and unique specialized metabolism.</title>
        <authorList>
            <person name="Garcia R."/>
            <person name="Popoff A."/>
            <person name="Bader C.D."/>
            <person name="Loehr J."/>
            <person name="Walesch S."/>
            <person name="Walt C."/>
            <person name="Boldt J."/>
            <person name="Bunk B."/>
            <person name="Haeckl F.J.F.P.J."/>
            <person name="Gunesch A.P."/>
            <person name="Birkelbach J."/>
            <person name="Nuebel U."/>
            <person name="Pietschmann T."/>
            <person name="Bach T."/>
            <person name="Mueller R."/>
        </authorList>
    </citation>
    <scope>NUCLEOTIDE SEQUENCE [LARGE SCALE GENOMIC DNA]</scope>
    <source>
        <strain evidence="3 4">MSr11954</strain>
    </source>
</reference>
<keyword evidence="4" id="KW-1185">Reference proteome</keyword>
<dbReference type="InterPro" id="IPR051330">
    <property type="entry name" value="Phosphatase_reg/MetRdx"/>
</dbReference>
<evidence type="ECO:0000259" key="2">
    <source>
        <dbReference type="Pfam" id="PF01590"/>
    </source>
</evidence>
<dbReference type="Pfam" id="PF01590">
    <property type="entry name" value="GAF"/>
    <property type="match status" value="1"/>
</dbReference>
<accession>A0ABZ2M625</accession>
<organism evidence="3 4">
    <name type="scientific">Pendulispora albinea</name>
    <dbReference type="NCBI Taxonomy" id="2741071"/>
    <lineage>
        <taxon>Bacteria</taxon>
        <taxon>Pseudomonadati</taxon>
        <taxon>Myxococcota</taxon>
        <taxon>Myxococcia</taxon>
        <taxon>Myxococcales</taxon>
        <taxon>Sorangiineae</taxon>
        <taxon>Pendulisporaceae</taxon>
        <taxon>Pendulispora</taxon>
    </lineage>
</organism>
<evidence type="ECO:0000256" key="1">
    <source>
        <dbReference type="ARBA" id="ARBA00038454"/>
    </source>
</evidence>
<dbReference type="PROSITE" id="PS01320">
    <property type="entry name" value="UPF0067"/>
    <property type="match status" value="1"/>
</dbReference>
<dbReference type="EMBL" id="CP089984">
    <property type="protein sequence ID" value="WXB18031.1"/>
    <property type="molecule type" value="Genomic_DNA"/>
</dbReference>